<keyword evidence="7" id="KW-1185">Reference proteome</keyword>
<comment type="similarity">
    <text evidence="1 4">Belongs to the PAPS reductase family. CysH subfamily.</text>
</comment>
<dbReference type="Proteomes" id="UP000184144">
    <property type="component" value="Unassembled WGS sequence"/>
</dbReference>
<dbReference type="STRING" id="1486859.SAMN05444273_102243"/>
<name>A0A1M4VFU0_9RHOB</name>
<dbReference type="Gene3D" id="3.40.50.620">
    <property type="entry name" value="HUPs"/>
    <property type="match status" value="1"/>
</dbReference>
<comment type="cofactor">
    <cofactor evidence="4">
        <name>[4Fe-4S] cluster</name>
        <dbReference type="ChEBI" id="CHEBI:49883"/>
    </cofactor>
    <text evidence="4">Binds 1 [4Fe-4S] cluster per subunit.</text>
</comment>
<accession>A0A1M4VFU0</accession>
<evidence type="ECO:0000313" key="6">
    <source>
        <dbReference type="EMBL" id="SHE67831.1"/>
    </source>
</evidence>
<dbReference type="OrthoDB" id="9794018at2"/>
<feature type="binding site" evidence="4">
    <location>
        <position position="200"/>
    </location>
    <ligand>
        <name>[4Fe-4S] cluster</name>
        <dbReference type="ChEBI" id="CHEBI:49883"/>
    </ligand>
</feature>
<dbReference type="RefSeq" id="WP_073141079.1">
    <property type="nucleotide sequence ID" value="NZ_FQUV01000002.1"/>
</dbReference>
<keyword evidence="2 4" id="KW-0560">Oxidoreductase</keyword>
<keyword evidence="4" id="KW-0963">Cytoplasm</keyword>
<comment type="function">
    <text evidence="4">Catalyzes the formation of sulfite from adenosine 5'-phosphosulfate (APS) using thioredoxin as an electron donor.</text>
</comment>
<dbReference type="EMBL" id="FQUV01000002">
    <property type="protein sequence ID" value="SHE67831.1"/>
    <property type="molecule type" value="Genomic_DNA"/>
</dbReference>
<dbReference type="AlphaFoldDB" id="A0A1M4VFU0"/>
<dbReference type="PANTHER" id="PTHR46509">
    <property type="entry name" value="PHOSPHOADENOSINE PHOSPHOSULFATE REDUCTASE"/>
    <property type="match status" value="1"/>
</dbReference>
<dbReference type="InterPro" id="IPR004511">
    <property type="entry name" value="PAPS/APS_Rdtase"/>
</dbReference>
<reference evidence="7" key="1">
    <citation type="submission" date="2016-11" db="EMBL/GenBank/DDBJ databases">
        <authorList>
            <person name="Varghese N."/>
            <person name="Submissions S."/>
        </authorList>
    </citation>
    <scope>NUCLEOTIDE SEQUENCE [LARGE SCALE GENOMIC DNA]</scope>
    <source>
        <strain evidence="7">DSM 100566</strain>
    </source>
</reference>
<evidence type="ECO:0000259" key="5">
    <source>
        <dbReference type="Pfam" id="PF01507"/>
    </source>
</evidence>
<dbReference type="Pfam" id="PF01507">
    <property type="entry name" value="PAPS_reduct"/>
    <property type="match status" value="1"/>
</dbReference>
<dbReference type="InterPro" id="IPR002500">
    <property type="entry name" value="PAPS_reduct_dom"/>
</dbReference>
<keyword evidence="4" id="KW-0411">Iron-sulfur</keyword>
<dbReference type="GO" id="GO:0070814">
    <property type="term" value="P:hydrogen sulfide biosynthetic process"/>
    <property type="evidence" value="ECO:0007669"/>
    <property type="project" value="UniProtKB-UniRule"/>
</dbReference>
<dbReference type="GO" id="GO:0005737">
    <property type="term" value="C:cytoplasm"/>
    <property type="evidence" value="ECO:0007669"/>
    <property type="project" value="UniProtKB-SubCell"/>
</dbReference>
<feature type="active site" description="Nucleophile; cysteine thiosulfonate intermediate" evidence="4">
    <location>
        <position position="223"/>
    </location>
</feature>
<protein>
    <recommendedName>
        <fullName evidence="4">Adenosine 5'-phosphosulfate reductase</fullName>
        <shortName evidence="4">APS reductase</shortName>
        <ecNumber evidence="4">1.8.4.10</ecNumber>
    </recommendedName>
    <alternativeName>
        <fullName evidence="4">5'-adenylylsulfate reductase</fullName>
    </alternativeName>
    <alternativeName>
        <fullName evidence="4">Thioredoxin-dependent 5'-adenylylsulfate reductase</fullName>
    </alternativeName>
</protein>
<proteinExistence type="inferred from homology"/>
<dbReference type="GO" id="GO:0043866">
    <property type="term" value="F:adenylyl-sulfate reductase (thioredoxin) activity"/>
    <property type="evidence" value="ECO:0007669"/>
    <property type="project" value="UniProtKB-EC"/>
</dbReference>
<sequence length="239" mass="26594">MPLKELAERRNILHRKSGAETILKHALDDVQIGRVAMVSSFGAESVVLLHMVSQIAPDTPILFLDTEMLFPETLTYQREVAELLGLTDVRVIRPSRAKLLESDVDSILHTIDPDACCSLRKTQPLEEALAEFDGWITGRKRAHGGARAQLPLYEKQDRKIKVNPLASWDTTQIASYLDKHDLPRHPLVARGFTSIGCTPCTTKVAAGEDPRAGRWRGMEKSECGIHIVDGKVIRRENAA</sequence>
<dbReference type="PANTHER" id="PTHR46509:SF1">
    <property type="entry name" value="PHOSPHOADENOSINE PHOSPHOSULFATE REDUCTASE"/>
    <property type="match status" value="1"/>
</dbReference>
<dbReference type="HAMAP" id="MF_00063">
    <property type="entry name" value="CysH"/>
    <property type="match status" value="1"/>
</dbReference>
<gene>
    <name evidence="4" type="primary">cysH</name>
    <name evidence="6" type="ORF">SAMN05444273_102243</name>
</gene>
<dbReference type="NCBIfam" id="TIGR00434">
    <property type="entry name" value="cysH"/>
    <property type="match status" value="1"/>
</dbReference>
<dbReference type="GO" id="GO:0046872">
    <property type="term" value="F:metal ion binding"/>
    <property type="evidence" value="ECO:0007669"/>
    <property type="project" value="UniProtKB-KW"/>
</dbReference>
<feature type="binding site" evidence="4">
    <location>
        <position position="116"/>
    </location>
    <ligand>
        <name>[4Fe-4S] cluster</name>
        <dbReference type="ChEBI" id="CHEBI:49883"/>
    </ligand>
</feature>
<keyword evidence="4" id="KW-0479">Metal-binding</keyword>
<dbReference type="SUPFAM" id="SSF52402">
    <property type="entry name" value="Adenine nucleotide alpha hydrolases-like"/>
    <property type="match status" value="1"/>
</dbReference>
<dbReference type="EC" id="1.8.4.10" evidence="4"/>
<organism evidence="6 7">
    <name type="scientific">Litoreibacter ascidiaceicola</name>
    <dbReference type="NCBI Taxonomy" id="1486859"/>
    <lineage>
        <taxon>Bacteria</taxon>
        <taxon>Pseudomonadati</taxon>
        <taxon>Pseudomonadota</taxon>
        <taxon>Alphaproteobacteria</taxon>
        <taxon>Rhodobacterales</taxon>
        <taxon>Roseobacteraceae</taxon>
        <taxon>Litoreibacter</taxon>
    </lineage>
</organism>
<dbReference type="GO" id="GO:0004604">
    <property type="term" value="F:phosphoadenylyl-sulfate reductase (thioredoxin) activity"/>
    <property type="evidence" value="ECO:0007669"/>
    <property type="project" value="UniProtKB-UniRule"/>
</dbReference>
<dbReference type="GO" id="GO:0051539">
    <property type="term" value="F:4 iron, 4 sulfur cluster binding"/>
    <property type="evidence" value="ECO:0007669"/>
    <property type="project" value="UniProtKB-UniRule"/>
</dbReference>
<evidence type="ECO:0000256" key="1">
    <source>
        <dbReference type="ARBA" id="ARBA00009732"/>
    </source>
</evidence>
<comment type="catalytic activity">
    <reaction evidence="4">
        <text>[thioredoxin]-disulfide + sulfite + AMP + 2 H(+) = adenosine 5'-phosphosulfate + [thioredoxin]-dithiol</text>
        <dbReference type="Rhea" id="RHEA:21976"/>
        <dbReference type="Rhea" id="RHEA-COMP:10698"/>
        <dbReference type="Rhea" id="RHEA-COMP:10700"/>
        <dbReference type="ChEBI" id="CHEBI:15378"/>
        <dbReference type="ChEBI" id="CHEBI:17359"/>
        <dbReference type="ChEBI" id="CHEBI:29950"/>
        <dbReference type="ChEBI" id="CHEBI:50058"/>
        <dbReference type="ChEBI" id="CHEBI:58243"/>
        <dbReference type="ChEBI" id="CHEBI:456215"/>
        <dbReference type="EC" id="1.8.4.10"/>
    </reaction>
</comment>
<dbReference type="InterPro" id="IPR014729">
    <property type="entry name" value="Rossmann-like_a/b/a_fold"/>
</dbReference>
<comment type="pathway">
    <text evidence="3 4">Sulfur metabolism; hydrogen sulfide biosynthesis; sulfite from sulfate.</text>
</comment>
<feature type="binding site" evidence="4">
    <location>
        <position position="117"/>
    </location>
    <ligand>
        <name>[4Fe-4S] cluster</name>
        <dbReference type="ChEBI" id="CHEBI:49883"/>
    </ligand>
</feature>
<evidence type="ECO:0000256" key="4">
    <source>
        <dbReference type="HAMAP-Rule" id="MF_00063"/>
    </source>
</evidence>
<evidence type="ECO:0000313" key="7">
    <source>
        <dbReference type="Proteomes" id="UP000184144"/>
    </source>
</evidence>
<dbReference type="PIRSF" id="PIRSF000857">
    <property type="entry name" value="PAPS_reductase"/>
    <property type="match status" value="1"/>
</dbReference>
<feature type="binding site" evidence="4">
    <location>
        <position position="197"/>
    </location>
    <ligand>
        <name>[4Fe-4S] cluster</name>
        <dbReference type="ChEBI" id="CHEBI:49883"/>
    </ligand>
</feature>
<keyword evidence="4" id="KW-0408">Iron</keyword>
<dbReference type="NCBIfam" id="NF002537">
    <property type="entry name" value="PRK02090.1"/>
    <property type="match status" value="1"/>
</dbReference>
<evidence type="ECO:0000256" key="3">
    <source>
        <dbReference type="ARBA" id="ARBA00024327"/>
    </source>
</evidence>
<evidence type="ECO:0000256" key="2">
    <source>
        <dbReference type="ARBA" id="ARBA00023002"/>
    </source>
</evidence>
<comment type="subcellular location">
    <subcellularLocation>
        <location evidence="4">Cytoplasm</location>
    </subcellularLocation>
</comment>
<dbReference type="GO" id="GO:0019379">
    <property type="term" value="P:sulfate assimilation, phosphoadenylyl sulfate reduction by phosphoadenylyl-sulfate reductase (thioredoxin)"/>
    <property type="evidence" value="ECO:0007669"/>
    <property type="project" value="UniProtKB-UniRule"/>
</dbReference>
<feature type="domain" description="Phosphoadenosine phosphosulphate reductase" evidence="5">
    <location>
        <begin position="35"/>
        <end position="202"/>
    </location>
</feature>